<dbReference type="InterPro" id="IPR001466">
    <property type="entry name" value="Beta-lactam-related"/>
</dbReference>
<evidence type="ECO:0000313" key="4">
    <source>
        <dbReference type="Proteomes" id="UP000452141"/>
    </source>
</evidence>
<feature type="domain" description="Beta-lactamase-related" evidence="2">
    <location>
        <begin position="11"/>
        <end position="318"/>
    </location>
</feature>
<dbReference type="PANTHER" id="PTHR43283:SF11">
    <property type="entry name" value="BETA-LACTAMASE-RELATED DOMAIN-CONTAINING PROTEIN"/>
    <property type="match status" value="1"/>
</dbReference>
<evidence type="ECO:0000256" key="1">
    <source>
        <dbReference type="ARBA" id="ARBA00022801"/>
    </source>
</evidence>
<dbReference type="EMBL" id="VUMW01000005">
    <property type="protein sequence ID" value="MST79398.1"/>
    <property type="molecule type" value="Genomic_DNA"/>
</dbReference>
<sequence>MKLEEIDHKINKIFDQAVKQGIVSGVSYAVLDEGQTFTHYLGKSYQDGPELVPGMLYDLASLTKVVGTASGIFYLLDQGRIQLEDQVGNFFDTGFDQVTIKELLLHNSGLAPDLENVWQYASPAAVWEAVKASKQVYQPGTDSVYSDLNFIVLGKIMETIYQRPLNEILQELVFQPLGMKDTGYLPQAEKSRFVPTEVTKERGWVWGSVHDETAYQMGGVAGHAGLFSTLDDLVRFSLFYLEKGKESSVIQSLGDYDVFERTLAWIRWQSGKKFYWHTGFTGPGLGIDLDNKRAIIILTNAVYPKRGNTAWQEARRAAATVFFGNQYRKG</sequence>
<dbReference type="AlphaFoldDB" id="A0A844FLZ8"/>
<dbReference type="GO" id="GO:0016787">
    <property type="term" value="F:hydrolase activity"/>
    <property type="evidence" value="ECO:0007669"/>
    <property type="project" value="UniProtKB-KW"/>
</dbReference>
<dbReference type="PANTHER" id="PTHR43283">
    <property type="entry name" value="BETA-LACTAMASE-RELATED"/>
    <property type="match status" value="1"/>
</dbReference>
<dbReference type="Gene3D" id="3.40.710.10">
    <property type="entry name" value="DD-peptidase/beta-lactamase superfamily"/>
    <property type="match status" value="1"/>
</dbReference>
<protein>
    <submittedName>
        <fullName evidence="3">Beta-lactamase family protein</fullName>
    </submittedName>
</protein>
<name>A0A844FLZ8_9LACO</name>
<dbReference type="InterPro" id="IPR012338">
    <property type="entry name" value="Beta-lactam/transpept-like"/>
</dbReference>
<dbReference type="InterPro" id="IPR050789">
    <property type="entry name" value="Diverse_Enzym_Activities"/>
</dbReference>
<dbReference type="RefSeq" id="WP_154486487.1">
    <property type="nucleotide sequence ID" value="NZ_VUMW01000005.1"/>
</dbReference>
<organism evidence="3 4">
    <name type="scientific">Lactobacillus equicursoris</name>
    <dbReference type="NCBI Taxonomy" id="420645"/>
    <lineage>
        <taxon>Bacteria</taxon>
        <taxon>Bacillati</taxon>
        <taxon>Bacillota</taxon>
        <taxon>Bacilli</taxon>
        <taxon>Lactobacillales</taxon>
        <taxon>Lactobacillaceae</taxon>
        <taxon>Lactobacillus</taxon>
    </lineage>
</organism>
<keyword evidence="1" id="KW-0378">Hydrolase</keyword>
<comment type="caution">
    <text evidence="3">The sequence shown here is derived from an EMBL/GenBank/DDBJ whole genome shotgun (WGS) entry which is preliminary data.</text>
</comment>
<dbReference type="SUPFAM" id="SSF56601">
    <property type="entry name" value="beta-lactamase/transpeptidase-like"/>
    <property type="match status" value="1"/>
</dbReference>
<evidence type="ECO:0000313" key="3">
    <source>
        <dbReference type="EMBL" id="MST79398.1"/>
    </source>
</evidence>
<dbReference type="Proteomes" id="UP000452141">
    <property type="component" value="Unassembled WGS sequence"/>
</dbReference>
<gene>
    <name evidence="3" type="ORF">FYJ61_02650</name>
</gene>
<proteinExistence type="predicted"/>
<accession>A0A844FLZ8</accession>
<reference evidence="3 4" key="1">
    <citation type="submission" date="2019-08" db="EMBL/GenBank/DDBJ databases">
        <title>In-depth cultivation of the pig gut microbiome towards novel bacterial diversity and tailored functional studies.</title>
        <authorList>
            <person name="Wylensek D."/>
            <person name="Hitch T.C.A."/>
            <person name="Clavel T."/>
        </authorList>
    </citation>
    <scope>NUCLEOTIDE SEQUENCE [LARGE SCALE GENOMIC DNA]</scope>
    <source>
        <strain evidence="3 4">WCA-470BD-2E</strain>
    </source>
</reference>
<dbReference type="Pfam" id="PF00144">
    <property type="entry name" value="Beta-lactamase"/>
    <property type="match status" value="1"/>
</dbReference>
<evidence type="ECO:0000259" key="2">
    <source>
        <dbReference type="Pfam" id="PF00144"/>
    </source>
</evidence>